<dbReference type="PRINTS" id="PR00419">
    <property type="entry name" value="ADXRDTASE"/>
</dbReference>
<evidence type="ECO:0000313" key="7">
    <source>
        <dbReference type="Proteomes" id="UP000053467"/>
    </source>
</evidence>
<dbReference type="Proteomes" id="UP000053467">
    <property type="component" value="Unassembled WGS sequence"/>
</dbReference>
<dbReference type="SUPFAM" id="SSF51905">
    <property type="entry name" value="FAD/NAD(P)-binding domain"/>
    <property type="match status" value="1"/>
</dbReference>
<accession>A0A101I269</accession>
<evidence type="ECO:0000256" key="2">
    <source>
        <dbReference type="ARBA" id="ARBA00022746"/>
    </source>
</evidence>
<dbReference type="AlphaFoldDB" id="A0A101I269"/>
<dbReference type="InterPro" id="IPR002937">
    <property type="entry name" value="Amino_oxidase"/>
</dbReference>
<dbReference type="NCBIfam" id="TIGR02734">
    <property type="entry name" value="crtI_fam"/>
    <property type="match status" value="1"/>
</dbReference>
<proteinExistence type="inferred from homology"/>
<gene>
    <name evidence="6" type="ORF">XE03_1226</name>
</gene>
<organism evidence="6 7">
    <name type="scientific">candidate division TA06 bacterium 34_109</name>
    <dbReference type="NCBI Taxonomy" id="1635277"/>
    <lineage>
        <taxon>Bacteria</taxon>
        <taxon>Bacteria division TA06</taxon>
    </lineage>
</organism>
<dbReference type="PANTHER" id="PTHR43734:SF1">
    <property type="entry name" value="PHYTOENE DESATURASE"/>
    <property type="match status" value="1"/>
</dbReference>
<name>A0A101I269_UNCT6</name>
<evidence type="ECO:0000256" key="4">
    <source>
        <dbReference type="RuleBase" id="RU362075"/>
    </source>
</evidence>
<feature type="domain" description="Amine oxidase" evidence="5">
    <location>
        <begin position="12"/>
        <end position="471"/>
    </location>
</feature>
<dbReference type="GO" id="GO:0016491">
    <property type="term" value="F:oxidoreductase activity"/>
    <property type="evidence" value="ECO:0007669"/>
    <property type="project" value="UniProtKB-KW"/>
</dbReference>
<evidence type="ECO:0000256" key="3">
    <source>
        <dbReference type="ARBA" id="ARBA00023002"/>
    </source>
</evidence>
<evidence type="ECO:0000256" key="1">
    <source>
        <dbReference type="ARBA" id="ARBA00004829"/>
    </source>
</evidence>
<dbReference type="GO" id="GO:0016117">
    <property type="term" value="P:carotenoid biosynthetic process"/>
    <property type="evidence" value="ECO:0007669"/>
    <property type="project" value="UniProtKB-KW"/>
</dbReference>
<sequence>MKKVVVIGAGFGGLATAAFLSKYGFDVTLIEKNPQVGGRASTYSESGFLFDKGPSWYLMPEVFERFFKNFNKDYNDYYKLKKLNPNYRLFFEDGELIDIPSDINGIKEIFENLEKGSSKKLKVYMENSAYQYNLIDKFLYRKYESLKDIIDIKLIIDGLKLNIFHYMDGYVKQFFKNKKIRQILEYTTVFLGSSPYNTPAFYSIMSHVDFKLGVFYPSGGFSEVAKSYAELAKEYGSKIILNNKATGIVVKNGRVTGVETENGFIDADLVISNADFYFTENSLLEPSYRSFEQSYWDRKILGPSAFLIFLGIKGKIEKLKHHNLYLVNEWEEHFKTIFDEKRMPDNPSFYISVTSKSDKITAPSNCENLFILVPIASGIKDDEKIRNEYFEKIVSRISQIVDYDLKGNILVKRIYSIKDFIKDYNSYKGNALGLSHAKFQTAIFRLPYKSKKLKNLFFVGHYTHPGIGVPMVTIAAEVLSNEIRKIYD</sequence>
<keyword evidence="3 4" id="KW-0560">Oxidoreductase</keyword>
<reference evidence="7" key="1">
    <citation type="journal article" date="2015" name="MBio">
        <title>Genome-Resolved Metagenomic Analysis Reveals Roles for Candidate Phyla and Other Microbial Community Members in Biogeochemical Transformations in Oil Reservoirs.</title>
        <authorList>
            <person name="Hu P."/>
            <person name="Tom L."/>
            <person name="Singh A."/>
            <person name="Thomas B.C."/>
            <person name="Baker B.J."/>
            <person name="Piceno Y.M."/>
            <person name="Andersen G.L."/>
            <person name="Banfield J.F."/>
        </authorList>
    </citation>
    <scope>NUCLEOTIDE SEQUENCE [LARGE SCALE GENOMIC DNA]</scope>
</reference>
<keyword evidence="2 4" id="KW-0125">Carotenoid biosynthesis</keyword>
<dbReference type="InterPro" id="IPR014105">
    <property type="entry name" value="Carotenoid/retinoid_OxRdtase"/>
</dbReference>
<comment type="similarity">
    <text evidence="4">Belongs to the carotenoid/retinoid oxidoreductase family.</text>
</comment>
<dbReference type="InterPro" id="IPR036188">
    <property type="entry name" value="FAD/NAD-bd_sf"/>
</dbReference>
<protein>
    <submittedName>
        <fullName evidence="6">Phytoene desaturase</fullName>
    </submittedName>
</protein>
<evidence type="ECO:0000313" key="6">
    <source>
        <dbReference type="EMBL" id="KUK86863.1"/>
    </source>
</evidence>
<dbReference type="PANTHER" id="PTHR43734">
    <property type="entry name" value="PHYTOENE DESATURASE"/>
    <property type="match status" value="1"/>
</dbReference>
<dbReference type="Gene3D" id="3.50.50.60">
    <property type="entry name" value="FAD/NAD(P)-binding domain"/>
    <property type="match status" value="2"/>
</dbReference>
<comment type="caution">
    <text evidence="6">The sequence shown here is derived from an EMBL/GenBank/DDBJ whole genome shotgun (WGS) entry which is preliminary data.</text>
</comment>
<evidence type="ECO:0000259" key="5">
    <source>
        <dbReference type="Pfam" id="PF01593"/>
    </source>
</evidence>
<comment type="pathway">
    <text evidence="1 4">Carotenoid biosynthesis.</text>
</comment>
<dbReference type="EMBL" id="LGGX01000011">
    <property type="protein sequence ID" value="KUK86863.1"/>
    <property type="molecule type" value="Genomic_DNA"/>
</dbReference>
<dbReference type="Pfam" id="PF01593">
    <property type="entry name" value="Amino_oxidase"/>
    <property type="match status" value="1"/>
</dbReference>
<dbReference type="PATRIC" id="fig|1635277.3.peg.1530"/>